<evidence type="ECO:0000313" key="3">
    <source>
        <dbReference type="EMBL" id="AEB54636.1"/>
    </source>
</evidence>
<feature type="region of interest" description="Disordered" evidence="1">
    <location>
        <begin position="38"/>
        <end position="57"/>
    </location>
</feature>
<dbReference type="AlphaFoldDB" id="F5A6D0"/>
<proteinExistence type="evidence at transcript level"/>
<dbReference type="EMBL" id="HQ414558">
    <property type="protein sequence ID" value="AEB54636.1"/>
    <property type="molecule type" value="mRNA"/>
</dbReference>
<sequence length="57" mass="6259">MKIFAMLMAVLAVLFAVIGSTEGHFIHCHVARHSARVPRSPIPEPVASDPYVSDEAW</sequence>
<feature type="chain" id="PRO_5003322688" evidence="2">
    <location>
        <begin position="24"/>
        <end position="57"/>
    </location>
</feature>
<evidence type="ECO:0000256" key="1">
    <source>
        <dbReference type="SAM" id="MobiDB-lite"/>
    </source>
</evidence>
<feature type="signal peptide" evidence="2">
    <location>
        <begin position="1"/>
        <end position="23"/>
    </location>
</feature>
<evidence type="ECO:0000256" key="2">
    <source>
        <dbReference type="SAM" id="SignalP"/>
    </source>
</evidence>
<reference evidence="3" key="1">
    <citation type="submission" date="2010-10" db="EMBL/GenBank/DDBJ databases">
        <title>Molecular cloning of 47 genes in the red swamp crayfish, Procambarus clarkii.</title>
        <authorList>
            <person name="Dong Z."/>
            <person name="Zhao Q."/>
        </authorList>
    </citation>
    <scope>NUCLEOTIDE SEQUENCE</scope>
</reference>
<protein>
    <submittedName>
        <fullName evidence="3">Uncharacterized protein</fullName>
    </submittedName>
</protein>
<organism evidence="3">
    <name type="scientific">Procambarus clarkii</name>
    <name type="common">Red swamp crayfish</name>
    <dbReference type="NCBI Taxonomy" id="6728"/>
    <lineage>
        <taxon>Eukaryota</taxon>
        <taxon>Metazoa</taxon>
        <taxon>Ecdysozoa</taxon>
        <taxon>Arthropoda</taxon>
        <taxon>Crustacea</taxon>
        <taxon>Multicrustacea</taxon>
        <taxon>Malacostraca</taxon>
        <taxon>Eumalacostraca</taxon>
        <taxon>Eucarida</taxon>
        <taxon>Decapoda</taxon>
        <taxon>Pleocyemata</taxon>
        <taxon>Astacidea</taxon>
        <taxon>Astacoidea</taxon>
        <taxon>Cambaridae</taxon>
        <taxon>Procambarus</taxon>
    </lineage>
</organism>
<name>F5A6D0_PROCL</name>
<accession>F5A6D0</accession>
<keyword evidence="2" id="KW-0732">Signal</keyword>